<evidence type="ECO:0000313" key="2">
    <source>
        <dbReference type="Proteomes" id="UP000663852"/>
    </source>
</evidence>
<organism evidence="1 2">
    <name type="scientific">Adineta ricciae</name>
    <name type="common">Rotifer</name>
    <dbReference type="NCBI Taxonomy" id="249248"/>
    <lineage>
        <taxon>Eukaryota</taxon>
        <taxon>Metazoa</taxon>
        <taxon>Spiralia</taxon>
        <taxon>Gnathifera</taxon>
        <taxon>Rotifera</taxon>
        <taxon>Eurotatoria</taxon>
        <taxon>Bdelloidea</taxon>
        <taxon>Adinetida</taxon>
        <taxon>Adinetidae</taxon>
        <taxon>Adineta</taxon>
    </lineage>
</organism>
<gene>
    <name evidence="1" type="ORF">EDS130_LOCUS15931</name>
</gene>
<sequence length="302" mass="35919">MVSTPRATLFILLLILILNSVIFYKLGQRRDVKNIFQSSSTPPYSYYVCTQVLNESEKYLTEWIKYQLNIIGFKNICLINVGETFNKTFLAQYSIGIIHKHEFHQEFNYCLSCFDQPMKSDDLLFIQDIDEFLNVKQADVIFKNYHKYDKFHFQEIRYGYIYDMNTEMINNSLLETNVYRKPHEHLGEYISKHLQDLFNCTTNNGWYSCDEGYGKEMIKVGKIRELGVHFHKLTGRNSSAKDTLYVDMKQVRLNHYIMPTREEGIKRAVKWNKQLSRMNVINSNKYFNMIFDDTIRDSKKLI</sequence>
<dbReference type="AlphaFoldDB" id="A0A814ICI6"/>
<dbReference type="EMBL" id="CAJNOJ010000068">
    <property type="protein sequence ID" value="CAF1021705.1"/>
    <property type="molecule type" value="Genomic_DNA"/>
</dbReference>
<evidence type="ECO:0000313" key="1">
    <source>
        <dbReference type="EMBL" id="CAF1021705.1"/>
    </source>
</evidence>
<name>A0A814ICI6_ADIRI</name>
<dbReference type="OrthoDB" id="10034642at2759"/>
<accession>A0A814ICI6</accession>
<comment type="caution">
    <text evidence="1">The sequence shown here is derived from an EMBL/GenBank/DDBJ whole genome shotgun (WGS) entry which is preliminary data.</text>
</comment>
<proteinExistence type="predicted"/>
<protein>
    <submittedName>
        <fullName evidence="1">Uncharacterized protein</fullName>
    </submittedName>
</protein>
<reference evidence="1" key="1">
    <citation type="submission" date="2021-02" db="EMBL/GenBank/DDBJ databases">
        <authorList>
            <person name="Nowell W R."/>
        </authorList>
    </citation>
    <scope>NUCLEOTIDE SEQUENCE</scope>
</reference>
<dbReference type="Proteomes" id="UP000663852">
    <property type="component" value="Unassembled WGS sequence"/>
</dbReference>